<sequence length="83" mass="9265">MGREGIRRGRMCNSEPNRDYSLQRDAMVNEESATQVSPITRLSEECPFCGAKARFYTCILPQGSPWALGSGLVSSFWVEGDFN</sequence>
<evidence type="ECO:0000313" key="1">
    <source>
        <dbReference type="EMBL" id="KAL2653129.1"/>
    </source>
</evidence>
<reference evidence="1 2" key="1">
    <citation type="submission" date="2024-09" db="EMBL/GenBank/DDBJ databases">
        <title>Chromosome-scale assembly of Riccia fluitans.</title>
        <authorList>
            <person name="Paukszto L."/>
            <person name="Sawicki J."/>
            <person name="Karawczyk K."/>
            <person name="Piernik-Szablinska J."/>
            <person name="Szczecinska M."/>
            <person name="Mazdziarz M."/>
        </authorList>
    </citation>
    <scope>NUCLEOTIDE SEQUENCE [LARGE SCALE GENOMIC DNA]</scope>
    <source>
        <strain evidence="1">Rf_01</strain>
        <tissue evidence="1">Aerial parts of the thallus</tissue>
    </source>
</reference>
<gene>
    <name evidence="1" type="ORF">R1flu_021257</name>
</gene>
<protein>
    <submittedName>
        <fullName evidence="1">Uncharacterized protein</fullName>
    </submittedName>
</protein>
<proteinExistence type="predicted"/>
<keyword evidence="2" id="KW-1185">Reference proteome</keyword>
<dbReference type="EMBL" id="JBHFFA010000001">
    <property type="protein sequence ID" value="KAL2653129.1"/>
    <property type="molecule type" value="Genomic_DNA"/>
</dbReference>
<evidence type="ECO:0000313" key="2">
    <source>
        <dbReference type="Proteomes" id="UP001605036"/>
    </source>
</evidence>
<organism evidence="1 2">
    <name type="scientific">Riccia fluitans</name>
    <dbReference type="NCBI Taxonomy" id="41844"/>
    <lineage>
        <taxon>Eukaryota</taxon>
        <taxon>Viridiplantae</taxon>
        <taxon>Streptophyta</taxon>
        <taxon>Embryophyta</taxon>
        <taxon>Marchantiophyta</taxon>
        <taxon>Marchantiopsida</taxon>
        <taxon>Marchantiidae</taxon>
        <taxon>Marchantiales</taxon>
        <taxon>Ricciaceae</taxon>
        <taxon>Riccia</taxon>
    </lineage>
</organism>
<accession>A0ABD1ZNU9</accession>
<comment type="caution">
    <text evidence="1">The sequence shown here is derived from an EMBL/GenBank/DDBJ whole genome shotgun (WGS) entry which is preliminary data.</text>
</comment>
<dbReference type="AlphaFoldDB" id="A0ABD1ZNU9"/>
<dbReference type="Proteomes" id="UP001605036">
    <property type="component" value="Unassembled WGS sequence"/>
</dbReference>
<name>A0ABD1ZNU9_9MARC</name>